<organism evidence="1 2">
    <name type="scientific">Aspergillus tanneri</name>
    <dbReference type="NCBI Taxonomy" id="1220188"/>
    <lineage>
        <taxon>Eukaryota</taxon>
        <taxon>Fungi</taxon>
        <taxon>Dikarya</taxon>
        <taxon>Ascomycota</taxon>
        <taxon>Pezizomycotina</taxon>
        <taxon>Eurotiomycetes</taxon>
        <taxon>Eurotiomycetidae</taxon>
        <taxon>Eurotiales</taxon>
        <taxon>Aspergillaceae</taxon>
        <taxon>Aspergillus</taxon>
        <taxon>Aspergillus subgen. Circumdati</taxon>
    </lineage>
</organism>
<keyword evidence="2" id="KW-1185">Reference proteome</keyword>
<dbReference type="AlphaFoldDB" id="A0A4S3JPS0"/>
<dbReference type="EMBL" id="SOSA01000070">
    <property type="protein sequence ID" value="THC97595.1"/>
    <property type="molecule type" value="Genomic_DNA"/>
</dbReference>
<comment type="caution">
    <text evidence="1">The sequence shown here is derived from an EMBL/GenBank/DDBJ whole genome shotgun (WGS) entry which is preliminary data.</text>
</comment>
<proteinExistence type="predicted"/>
<reference evidence="1 2" key="1">
    <citation type="submission" date="2019-03" db="EMBL/GenBank/DDBJ databases">
        <title>The genome sequence of a newly discovered highly antifungal drug resistant Aspergillus species, Aspergillus tanneri NIH 1004.</title>
        <authorList>
            <person name="Mounaud S."/>
            <person name="Singh I."/>
            <person name="Joardar V."/>
            <person name="Pakala S."/>
            <person name="Pakala S."/>
            <person name="Venepally P."/>
            <person name="Hoover J."/>
            <person name="Nierman W."/>
            <person name="Chung J."/>
            <person name="Losada L."/>
        </authorList>
    </citation>
    <scope>NUCLEOTIDE SEQUENCE [LARGE SCALE GENOMIC DNA]</scope>
    <source>
        <strain evidence="1 2">NIH1004</strain>
    </source>
</reference>
<gene>
    <name evidence="1" type="ORF">EYZ11_002950</name>
</gene>
<accession>A0A4S3JPS0</accession>
<dbReference type="VEuPathDB" id="FungiDB:EYZ11_002950"/>
<evidence type="ECO:0000313" key="1">
    <source>
        <dbReference type="EMBL" id="THC97595.1"/>
    </source>
</evidence>
<dbReference type="Proteomes" id="UP000308092">
    <property type="component" value="Unassembled WGS sequence"/>
</dbReference>
<name>A0A4S3JPS0_9EURO</name>
<evidence type="ECO:0000313" key="2">
    <source>
        <dbReference type="Proteomes" id="UP000308092"/>
    </source>
</evidence>
<sequence>MSASFWRRPYFSSYLCFFVTN</sequence>
<protein>
    <submittedName>
        <fullName evidence="1">Uncharacterized protein</fullName>
    </submittedName>
</protein>